<dbReference type="GO" id="GO:0031012">
    <property type="term" value="C:extracellular matrix"/>
    <property type="evidence" value="ECO:0007669"/>
    <property type="project" value="TreeGrafter"/>
</dbReference>
<feature type="chain" id="PRO_5017432585" evidence="2">
    <location>
        <begin position="21"/>
        <end position="451"/>
    </location>
</feature>
<feature type="region of interest" description="Disordered" evidence="1">
    <location>
        <begin position="23"/>
        <end position="111"/>
    </location>
</feature>
<proteinExistence type="predicted"/>
<evidence type="ECO:0000256" key="1">
    <source>
        <dbReference type="SAM" id="MobiDB-lite"/>
    </source>
</evidence>
<evidence type="ECO:0000256" key="2">
    <source>
        <dbReference type="SAM" id="SignalP"/>
    </source>
</evidence>
<dbReference type="InterPro" id="IPR011050">
    <property type="entry name" value="Pectin_lyase_fold/virulence"/>
</dbReference>
<dbReference type="RefSeq" id="WP_120644737.1">
    <property type="nucleotide sequence ID" value="NZ_RAWB01000188.1"/>
</dbReference>
<feature type="signal peptide" evidence="2">
    <location>
        <begin position="1"/>
        <end position="20"/>
    </location>
</feature>
<sequence length="451" mass="45049">MKLKATAFPAVFLCLLVACTDPSTGSQGEAGPTGPAGAPGAKGDTGAKGDIGPTGLPGAKGDTGAKGDIGPTGLPGVKGDKGDTGAKGDIGPTGLPGVKGDKGDTGAKGEIGPTGLPGVMYVRTKVVSPGATDLESGTALRAAIDGITDGATWRVKLEPGRYDLGSTALLLKAGISLEGSGPEVTFVRSSAGGNTTGTLVGVSGAVVSALTVQNQGGSGPAMAIYSEGETFTFHDLVATAQGGTNDSYAIYLKGAKGTFERVRTSSSSSGYANAFRCRDCTARLHDLQAEARGGTQSVGIYTAFGDVTLHDVTASAMGATDNWGVYTDGNMSLVDVEALGSGGTRSTGFFVGEGNATVRDSVLRATGATTANEGLSSFTDFSQSAVFRTVAVHHSVLEGGSASVYRARYVDLRIANSQLAGPITQRTSTAGTGTFACVGVYSEAFAPAVCP</sequence>
<name>A0A3A8PPR7_9BACT</name>
<dbReference type="InterPro" id="IPR008160">
    <property type="entry name" value="Collagen"/>
</dbReference>
<dbReference type="PROSITE" id="PS51257">
    <property type="entry name" value="PROKAR_LIPOPROTEIN"/>
    <property type="match status" value="1"/>
</dbReference>
<gene>
    <name evidence="3" type="ORF">D7V93_18880</name>
</gene>
<dbReference type="GO" id="GO:0030020">
    <property type="term" value="F:extracellular matrix structural constituent conferring tensile strength"/>
    <property type="evidence" value="ECO:0007669"/>
    <property type="project" value="TreeGrafter"/>
</dbReference>
<reference evidence="4" key="1">
    <citation type="submission" date="2018-09" db="EMBL/GenBank/DDBJ databases">
        <authorList>
            <person name="Livingstone P.G."/>
            <person name="Whitworth D.E."/>
        </authorList>
    </citation>
    <scope>NUCLEOTIDE SEQUENCE [LARGE SCALE GENOMIC DNA]</scope>
    <source>
        <strain evidence="4">CA051B</strain>
    </source>
</reference>
<comment type="caution">
    <text evidence="3">The sequence shown here is derived from an EMBL/GenBank/DDBJ whole genome shotgun (WGS) entry which is preliminary data.</text>
</comment>
<dbReference type="Proteomes" id="UP000272888">
    <property type="component" value="Unassembled WGS sequence"/>
</dbReference>
<dbReference type="AlphaFoldDB" id="A0A3A8PPR7"/>
<dbReference type="PANTHER" id="PTHR24023:SF1082">
    <property type="entry name" value="COLLAGEN TRIPLE HELIX REPEAT"/>
    <property type="match status" value="1"/>
</dbReference>
<protein>
    <submittedName>
        <fullName evidence="3">Collagen-like protein</fullName>
    </submittedName>
</protein>
<keyword evidence="2" id="KW-0732">Signal</keyword>
<dbReference type="Pfam" id="PF01391">
    <property type="entry name" value="Collagen"/>
    <property type="match status" value="1"/>
</dbReference>
<accession>A0A3A8PPR7</accession>
<dbReference type="SUPFAM" id="SSF51126">
    <property type="entry name" value="Pectin lyase-like"/>
    <property type="match status" value="1"/>
</dbReference>
<dbReference type="GO" id="GO:0030198">
    <property type="term" value="P:extracellular matrix organization"/>
    <property type="evidence" value="ECO:0007669"/>
    <property type="project" value="TreeGrafter"/>
</dbReference>
<keyword evidence="3" id="KW-0176">Collagen</keyword>
<evidence type="ECO:0000313" key="3">
    <source>
        <dbReference type="EMBL" id="RKH57120.1"/>
    </source>
</evidence>
<keyword evidence="4" id="KW-1185">Reference proteome</keyword>
<dbReference type="InterPro" id="IPR050149">
    <property type="entry name" value="Collagen_superfamily"/>
</dbReference>
<evidence type="ECO:0000313" key="4">
    <source>
        <dbReference type="Proteomes" id="UP000272888"/>
    </source>
</evidence>
<feature type="compositionally biased region" description="Low complexity" evidence="1">
    <location>
        <begin position="30"/>
        <end position="50"/>
    </location>
</feature>
<dbReference type="PANTHER" id="PTHR24023">
    <property type="entry name" value="COLLAGEN ALPHA"/>
    <property type="match status" value="1"/>
</dbReference>
<dbReference type="EMBL" id="RAWB01000188">
    <property type="protein sequence ID" value="RKH57120.1"/>
    <property type="molecule type" value="Genomic_DNA"/>
</dbReference>
<organism evidence="3 4">
    <name type="scientific">Corallococcus llansteffanensis</name>
    <dbReference type="NCBI Taxonomy" id="2316731"/>
    <lineage>
        <taxon>Bacteria</taxon>
        <taxon>Pseudomonadati</taxon>
        <taxon>Myxococcota</taxon>
        <taxon>Myxococcia</taxon>
        <taxon>Myxococcales</taxon>
        <taxon>Cystobacterineae</taxon>
        <taxon>Myxococcaceae</taxon>
        <taxon>Corallococcus</taxon>
    </lineage>
</organism>
<dbReference type="GO" id="GO:0005615">
    <property type="term" value="C:extracellular space"/>
    <property type="evidence" value="ECO:0007669"/>
    <property type="project" value="TreeGrafter"/>
</dbReference>